<proteinExistence type="predicted"/>
<dbReference type="Proteomes" id="UP000095751">
    <property type="component" value="Unassembled WGS sequence"/>
</dbReference>
<keyword evidence="1" id="KW-0732">Signal</keyword>
<dbReference type="AlphaFoldDB" id="A0A1E7F6F3"/>
<dbReference type="EMBL" id="KV784361">
    <property type="protein sequence ID" value="OEU13585.1"/>
    <property type="molecule type" value="Genomic_DNA"/>
</dbReference>
<gene>
    <name evidence="2" type="ORF">FRACYDRAFT_241924</name>
</gene>
<evidence type="ECO:0000256" key="1">
    <source>
        <dbReference type="SAM" id="SignalP"/>
    </source>
</evidence>
<protein>
    <submittedName>
        <fullName evidence="2">Uncharacterized protein</fullName>
    </submittedName>
</protein>
<name>A0A1E7F6F3_9STRA</name>
<dbReference type="KEGG" id="fcy:FRACYDRAFT_241924"/>
<accession>A0A1E7F6F3</accession>
<dbReference type="OrthoDB" id="37877at2759"/>
<sequence>MNLSLATKSLLLSMAVGALPAARAQNCSIALPDISDVMELAFPTWNVDENNVRIDGGGKWNPYYLTKRWNGLDPDLGGYPTPIDTRYPFEYAADFQGQPGAGSPHHCAVDYDPNSPIQACPKLITDNDDGEYGIGHTPPHIGLAVVRSALSECAEDEFADWFDFESETAPCDIKPDVLASMIRAKYPRDPDTGAVDYPPPVVPGSFEYFELEFPSPEGPPHWCTPAFWESGQWADFCPYVFEGENAGKYRHPHLALSATMQYIANSINPSVCGVEWDDRGQYPLIDDSSIAWADMESNEGDAQPTLPYSWPENGDTQVKNVPGLILLVSTESPPTEEEPIYSICIQ</sequence>
<keyword evidence="3" id="KW-1185">Reference proteome</keyword>
<organism evidence="2 3">
    <name type="scientific">Fragilariopsis cylindrus CCMP1102</name>
    <dbReference type="NCBI Taxonomy" id="635003"/>
    <lineage>
        <taxon>Eukaryota</taxon>
        <taxon>Sar</taxon>
        <taxon>Stramenopiles</taxon>
        <taxon>Ochrophyta</taxon>
        <taxon>Bacillariophyta</taxon>
        <taxon>Bacillariophyceae</taxon>
        <taxon>Bacillariophycidae</taxon>
        <taxon>Bacillariales</taxon>
        <taxon>Bacillariaceae</taxon>
        <taxon>Fragilariopsis</taxon>
    </lineage>
</organism>
<evidence type="ECO:0000313" key="2">
    <source>
        <dbReference type="EMBL" id="OEU13585.1"/>
    </source>
</evidence>
<feature type="signal peptide" evidence="1">
    <location>
        <begin position="1"/>
        <end position="24"/>
    </location>
</feature>
<dbReference type="InParanoid" id="A0A1E7F6F3"/>
<feature type="chain" id="PRO_5009192723" evidence="1">
    <location>
        <begin position="25"/>
        <end position="346"/>
    </location>
</feature>
<evidence type="ECO:0000313" key="3">
    <source>
        <dbReference type="Proteomes" id="UP000095751"/>
    </source>
</evidence>
<reference evidence="2 3" key="1">
    <citation type="submission" date="2016-09" db="EMBL/GenBank/DDBJ databases">
        <title>Extensive genetic diversity and differential bi-allelic expression allows diatom success in the polar Southern Ocean.</title>
        <authorList>
            <consortium name="DOE Joint Genome Institute"/>
            <person name="Mock T."/>
            <person name="Otillar R.P."/>
            <person name="Strauss J."/>
            <person name="Dupont C."/>
            <person name="Frickenhaus S."/>
            <person name="Maumus F."/>
            <person name="Mcmullan M."/>
            <person name="Sanges R."/>
            <person name="Schmutz J."/>
            <person name="Toseland A."/>
            <person name="Valas R."/>
            <person name="Veluchamy A."/>
            <person name="Ward B.J."/>
            <person name="Allen A."/>
            <person name="Barry K."/>
            <person name="Falciatore A."/>
            <person name="Ferrante M."/>
            <person name="Fortunato A.E."/>
            <person name="Gloeckner G."/>
            <person name="Gruber A."/>
            <person name="Hipkin R."/>
            <person name="Janech M."/>
            <person name="Kroth P."/>
            <person name="Leese F."/>
            <person name="Lindquist E."/>
            <person name="Lyon B.R."/>
            <person name="Martin J."/>
            <person name="Mayer C."/>
            <person name="Parker M."/>
            <person name="Quesneville H."/>
            <person name="Raymond J."/>
            <person name="Uhlig C."/>
            <person name="Valentin K.U."/>
            <person name="Worden A.Z."/>
            <person name="Armbrust E.V."/>
            <person name="Bowler C."/>
            <person name="Green B."/>
            <person name="Moulton V."/>
            <person name="Van Oosterhout C."/>
            <person name="Grigoriev I."/>
        </authorList>
    </citation>
    <scope>NUCLEOTIDE SEQUENCE [LARGE SCALE GENOMIC DNA]</scope>
    <source>
        <strain evidence="2 3">CCMP1102</strain>
    </source>
</reference>